<evidence type="ECO:0000256" key="2">
    <source>
        <dbReference type="ARBA" id="ARBA00023015"/>
    </source>
</evidence>
<name>A0ABW4ZSR7_9SPHI</name>
<keyword evidence="2" id="KW-0805">Transcription regulation</keyword>
<gene>
    <name evidence="7" type="ORF">ACFSJU_19520</name>
</gene>
<keyword evidence="3" id="KW-0731">Sigma factor</keyword>
<dbReference type="NCBIfam" id="TIGR02937">
    <property type="entry name" value="sigma70-ECF"/>
    <property type="match status" value="1"/>
</dbReference>
<dbReference type="NCBIfam" id="TIGR02985">
    <property type="entry name" value="Sig70_bacteroi1"/>
    <property type="match status" value="1"/>
</dbReference>
<dbReference type="InterPro" id="IPR039425">
    <property type="entry name" value="RNA_pol_sigma-70-like"/>
</dbReference>
<evidence type="ECO:0000259" key="5">
    <source>
        <dbReference type="Pfam" id="PF04542"/>
    </source>
</evidence>
<dbReference type="Gene3D" id="1.10.10.10">
    <property type="entry name" value="Winged helix-like DNA-binding domain superfamily/Winged helix DNA-binding domain"/>
    <property type="match status" value="1"/>
</dbReference>
<protein>
    <submittedName>
        <fullName evidence="7">RNA polymerase sigma-70 factor</fullName>
    </submittedName>
</protein>
<accession>A0ABW4ZSR7</accession>
<dbReference type="PANTHER" id="PTHR43133">
    <property type="entry name" value="RNA POLYMERASE ECF-TYPE SIGMA FACTO"/>
    <property type="match status" value="1"/>
</dbReference>
<evidence type="ECO:0000259" key="6">
    <source>
        <dbReference type="Pfam" id="PF08281"/>
    </source>
</evidence>
<dbReference type="SUPFAM" id="SSF88659">
    <property type="entry name" value="Sigma3 and sigma4 domains of RNA polymerase sigma factors"/>
    <property type="match status" value="1"/>
</dbReference>
<dbReference type="RefSeq" id="WP_255901533.1">
    <property type="nucleotide sequence ID" value="NZ_JAFMZO010000002.1"/>
</dbReference>
<dbReference type="InterPro" id="IPR014327">
    <property type="entry name" value="RNA_pol_sigma70_bacteroid"/>
</dbReference>
<dbReference type="InterPro" id="IPR036388">
    <property type="entry name" value="WH-like_DNA-bd_sf"/>
</dbReference>
<evidence type="ECO:0000313" key="7">
    <source>
        <dbReference type="EMBL" id="MFD2164605.1"/>
    </source>
</evidence>
<proteinExistence type="inferred from homology"/>
<dbReference type="Pfam" id="PF08281">
    <property type="entry name" value="Sigma70_r4_2"/>
    <property type="match status" value="1"/>
</dbReference>
<dbReference type="CDD" id="cd06171">
    <property type="entry name" value="Sigma70_r4"/>
    <property type="match status" value="1"/>
</dbReference>
<organism evidence="7 8">
    <name type="scientific">Paradesertivirga mongoliensis</name>
    <dbReference type="NCBI Taxonomy" id="2100740"/>
    <lineage>
        <taxon>Bacteria</taxon>
        <taxon>Pseudomonadati</taxon>
        <taxon>Bacteroidota</taxon>
        <taxon>Sphingobacteriia</taxon>
        <taxon>Sphingobacteriales</taxon>
        <taxon>Sphingobacteriaceae</taxon>
        <taxon>Paradesertivirga</taxon>
    </lineage>
</organism>
<dbReference type="SUPFAM" id="SSF88946">
    <property type="entry name" value="Sigma2 domain of RNA polymerase sigma factors"/>
    <property type="match status" value="1"/>
</dbReference>
<feature type="domain" description="RNA polymerase sigma-70 region 2" evidence="5">
    <location>
        <begin position="31"/>
        <end position="96"/>
    </location>
</feature>
<dbReference type="InterPro" id="IPR007627">
    <property type="entry name" value="RNA_pol_sigma70_r2"/>
</dbReference>
<evidence type="ECO:0000256" key="4">
    <source>
        <dbReference type="ARBA" id="ARBA00023163"/>
    </source>
</evidence>
<dbReference type="Proteomes" id="UP001597387">
    <property type="component" value="Unassembled WGS sequence"/>
</dbReference>
<dbReference type="InterPro" id="IPR013324">
    <property type="entry name" value="RNA_pol_sigma_r3/r4-like"/>
</dbReference>
<dbReference type="Pfam" id="PF04542">
    <property type="entry name" value="Sigma70_r2"/>
    <property type="match status" value="1"/>
</dbReference>
<dbReference type="EMBL" id="JBHUHZ010000006">
    <property type="protein sequence ID" value="MFD2164605.1"/>
    <property type="molecule type" value="Genomic_DNA"/>
</dbReference>
<feature type="domain" description="RNA polymerase sigma factor 70 region 4 type 2" evidence="6">
    <location>
        <begin position="130"/>
        <end position="182"/>
    </location>
</feature>
<keyword evidence="8" id="KW-1185">Reference proteome</keyword>
<dbReference type="PANTHER" id="PTHR43133:SF46">
    <property type="entry name" value="RNA POLYMERASE SIGMA-70 FACTOR ECF SUBFAMILY"/>
    <property type="match status" value="1"/>
</dbReference>
<dbReference type="InterPro" id="IPR013249">
    <property type="entry name" value="RNA_pol_sigma70_r4_t2"/>
</dbReference>
<dbReference type="InterPro" id="IPR014284">
    <property type="entry name" value="RNA_pol_sigma-70_dom"/>
</dbReference>
<evidence type="ECO:0000256" key="1">
    <source>
        <dbReference type="ARBA" id="ARBA00010641"/>
    </source>
</evidence>
<reference evidence="8" key="1">
    <citation type="journal article" date="2019" name="Int. J. Syst. Evol. Microbiol.">
        <title>The Global Catalogue of Microorganisms (GCM) 10K type strain sequencing project: providing services to taxonomists for standard genome sequencing and annotation.</title>
        <authorList>
            <consortium name="The Broad Institute Genomics Platform"/>
            <consortium name="The Broad Institute Genome Sequencing Center for Infectious Disease"/>
            <person name="Wu L."/>
            <person name="Ma J."/>
        </authorList>
    </citation>
    <scope>NUCLEOTIDE SEQUENCE [LARGE SCALE GENOMIC DNA]</scope>
    <source>
        <strain evidence="8">KCTC 42217</strain>
    </source>
</reference>
<evidence type="ECO:0000256" key="3">
    <source>
        <dbReference type="ARBA" id="ARBA00023082"/>
    </source>
</evidence>
<comment type="similarity">
    <text evidence="1">Belongs to the sigma-70 factor family. ECF subfamily.</text>
</comment>
<comment type="caution">
    <text evidence="7">The sequence shown here is derived from an EMBL/GenBank/DDBJ whole genome shotgun (WGS) entry which is preliminary data.</text>
</comment>
<evidence type="ECO:0000313" key="8">
    <source>
        <dbReference type="Proteomes" id="UP001597387"/>
    </source>
</evidence>
<keyword evidence="4" id="KW-0804">Transcription</keyword>
<dbReference type="InterPro" id="IPR013325">
    <property type="entry name" value="RNA_pol_sigma_r2"/>
</dbReference>
<sequence length="193" mass="22634">MSTTAFTYTISDDCRAEDTTVLSDEKAFESLFKTYYAKLSFFANKFVNDLQVSEEIVSDTFTGLWEQRKSLEITTSMNAYLYRMVQNRCLNYLKHKKVESEYVNYLAKHNMLTEIPASAQNPYFQKELEEQVQNAIAALPEKCREVFKMSRFEQLKNKEIAEQLNVSPKTVERHMTIALDKLRHCLKHLFIAR</sequence>
<dbReference type="Gene3D" id="1.10.1740.10">
    <property type="match status" value="1"/>
</dbReference>